<dbReference type="Pfam" id="PF13180">
    <property type="entry name" value="PDZ_2"/>
    <property type="match status" value="1"/>
</dbReference>
<dbReference type="Gene3D" id="3.30.750.44">
    <property type="match status" value="1"/>
</dbReference>
<dbReference type="GO" id="GO:0008236">
    <property type="term" value="F:serine-type peptidase activity"/>
    <property type="evidence" value="ECO:0007669"/>
    <property type="project" value="UniProtKB-KW"/>
</dbReference>
<dbReference type="EMBL" id="DPIY01000001">
    <property type="protein sequence ID" value="HCT55737.1"/>
    <property type="molecule type" value="Genomic_DNA"/>
</dbReference>
<dbReference type="PANTHER" id="PTHR32060">
    <property type="entry name" value="TAIL-SPECIFIC PROTEASE"/>
    <property type="match status" value="1"/>
</dbReference>
<comment type="similarity">
    <text evidence="1">Belongs to the peptidase S41A family.</text>
</comment>
<dbReference type="PANTHER" id="PTHR32060:SF22">
    <property type="entry name" value="CARBOXYL-TERMINAL-PROCESSING PEPTIDASE 3, CHLOROPLASTIC"/>
    <property type="match status" value="1"/>
</dbReference>
<organism evidence="7 8">
    <name type="scientific">Gemmatimonas aurantiaca</name>
    <dbReference type="NCBI Taxonomy" id="173480"/>
    <lineage>
        <taxon>Bacteria</taxon>
        <taxon>Pseudomonadati</taxon>
        <taxon>Gemmatimonadota</taxon>
        <taxon>Gemmatimonadia</taxon>
        <taxon>Gemmatimonadales</taxon>
        <taxon>Gemmatimonadaceae</taxon>
        <taxon>Gemmatimonas</taxon>
    </lineage>
</organism>
<proteinExistence type="inferred from homology"/>
<dbReference type="PROSITE" id="PS50106">
    <property type="entry name" value="PDZ"/>
    <property type="match status" value="1"/>
</dbReference>
<reference evidence="7 8" key="1">
    <citation type="journal article" date="2018" name="Nat. Biotechnol.">
        <title>A standardized bacterial taxonomy based on genome phylogeny substantially revises the tree of life.</title>
        <authorList>
            <person name="Parks D.H."/>
            <person name="Chuvochina M."/>
            <person name="Waite D.W."/>
            <person name="Rinke C."/>
            <person name="Skarshewski A."/>
            <person name="Chaumeil P.A."/>
            <person name="Hugenholtz P."/>
        </authorList>
    </citation>
    <scope>NUCLEOTIDE SEQUENCE [LARGE SCALE GENOMIC DNA]</scope>
    <source>
        <strain evidence="7">UBA8844</strain>
    </source>
</reference>
<dbReference type="SUPFAM" id="SSF52096">
    <property type="entry name" value="ClpP/crotonase"/>
    <property type="match status" value="1"/>
</dbReference>
<sequence length="538" mass="57652">MWYDRDSHRVVLLSFPPVSPQSAMPLSLRSRRLWIIPLIAGGLAAAFVGGVWFEQKRAAARDEWSEARLLSQAIDSVRVNALDSLPSDELIRRAVAGMLRELHDPYAALLRGDGVQRYRGTLQGEVRGLGLSLRGQKDGASVVRVARGSPAHAAGLRAGDRILMVDSVPVRDGWGKQRDSTEDAPSSHVLTVWRAPMGDTSTVTVQRTTWHMSAVAEQGLLADSVGYVRVSTMTARSAAELEDAVESLVSRGAKSLVLDLRGNGGGLFEEGVKAAGLFLPRGAVVSSLAGRGGTEPQPHRAPTSRWPTMPLTVLVDAGTASAAEVTAAALRDYGRALLIGAPTYGKGVVQRVVTLSKELSLRLTTARWLTPNGEALVRREGTGAAARGGIEPDVLLDDAVRRDWSAAPPGWTAASSALVNRLADSLAMHALRESWAISPLAVLEARMRVSLAQMVPREVSDPIARTEWVTVGTRMAVLRVFEVEQADEQMLRYAVRSDAALRAGLDVLTPGVEVSHVVPALLPVTLPSVLGRRVIEVP</sequence>
<evidence type="ECO:0000259" key="6">
    <source>
        <dbReference type="PROSITE" id="PS50106"/>
    </source>
</evidence>
<gene>
    <name evidence="7" type="ORF">DGD08_00850</name>
</gene>
<dbReference type="Gene3D" id="3.90.226.10">
    <property type="entry name" value="2-enoyl-CoA Hydratase, Chain A, domain 1"/>
    <property type="match status" value="1"/>
</dbReference>
<evidence type="ECO:0000256" key="1">
    <source>
        <dbReference type="ARBA" id="ARBA00009179"/>
    </source>
</evidence>
<accession>A0A3D4V5Z6</accession>
<keyword evidence="3" id="KW-0378">Hydrolase</keyword>
<keyword evidence="5" id="KW-1133">Transmembrane helix</keyword>
<comment type="caution">
    <text evidence="7">The sequence shown here is derived from an EMBL/GenBank/DDBJ whole genome shotgun (WGS) entry which is preliminary data.</text>
</comment>
<dbReference type="GO" id="GO:0004175">
    <property type="term" value="F:endopeptidase activity"/>
    <property type="evidence" value="ECO:0007669"/>
    <property type="project" value="TreeGrafter"/>
</dbReference>
<dbReference type="InterPro" id="IPR029045">
    <property type="entry name" value="ClpP/crotonase-like_dom_sf"/>
</dbReference>
<dbReference type="CDD" id="cd07560">
    <property type="entry name" value="Peptidase_S41_CPP"/>
    <property type="match status" value="1"/>
</dbReference>
<dbReference type="SMART" id="SM00228">
    <property type="entry name" value="PDZ"/>
    <property type="match status" value="1"/>
</dbReference>
<dbReference type="InterPro" id="IPR004447">
    <property type="entry name" value="Peptidase_S41A"/>
</dbReference>
<keyword evidence="5" id="KW-0472">Membrane</keyword>
<evidence type="ECO:0000256" key="5">
    <source>
        <dbReference type="SAM" id="Phobius"/>
    </source>
</evidence>
<dbReference type="SMART" id="SM00245">
    <property type="entry name" value="TSPc"/>
    <property type="match status" value="1"/>
</dbReference>
<dbReference type="InterPro" id="IPR005151">
    <property type="entry name" value="Tail-specific_protease"/>
</dbReference>
<dbReference type="GO" id="GO:0006508">
    <property type="term" value="P:proteolysis"/>
    <property type="evidence" value="ECO:0007669"/>
    <property type="project" value="UniProtKB-KW"/>
</dbReference>
<name>A0A3D4V5Z6_9BACT</name>
<dbReference type="Pfam" id="PF03572">
    <property type="entry name" value="Peptidase_S41"/>
    <property type="match status" value="1"/>
</dbReference>
<dbReference type="Gene3D" id="2.30.42.10">
    <property type="match status" value="1"/>
</dbReference>
<feature type="domain" description="PDZ" evidence="6">
    <location>
        <begin position="123"/>
        <end position="172"/>
    </location>
</feature>
<keyword evidence="2" id="KW-0645">Protease</keyword>
<evidence type="ECO:0000313" key="8">
    <source>
        <dbReference type="Proteomes" id="UP000264071"/>
    </source>
</evidence>
<evidence type="ECO:0000256" key="4">
    <source>
        <dbReference type="ARBA" id="ARBA00022825"/>
    </source>
</evidence>
<dbReference type="InterPro" id="IPR036034">
    <property type="entry name" value="PDZ_sf"/>
</dbReference>
<protein>
    <submittedName>
        <fullName evidence="7">PDZ domain-containing protein</fullName>
    </submittedName>
</protein>
<evidence type="ECO:0000256" key="2">
    <source>
        <dbReference type="ARBA" id="ARBA00022670"/>
    </source>
</evidence>
<dbReference type="Proteomes" id="UP000264071">
    <property type="component" value="Unassembled WGS sequence"/>
</dbReference>
<keyword evidence="4" id="KW-0720">Serine protease</keyword>
<keyword evidence="5" id="KW-0812">Transmembrane</keyword>
<feature type="transmembrane region" description="Helical" evidence="5">
    <location>
        <begin position="33"/>
        <end position="53"/>
    </location>
</feature>
<dbReference type="SUPFAM" id="SSF50156">
    <property type="entry name" value="PDZ domain-like"/>
    <property type="match status" value="1"/>
</dbReference>
<evidence type="ECO:0000256" key="3">
    <source>
        <dbReference type="ARBA" id="ARBA00022801"/>
    </source>
</evidence>
<dbReference type="InterPro" id="IPR001478">
    <property type="entry name" value="PDZ"/>
</dbReference>
<dbReference type="AlphaFoldDB" id="A0A3D4V5Z6"/>
<evidence type="ECO:0000313" key="7">
    <source>
        <dbReference type="EMBL" id="HCT55737.1"/>
    </source>
</evidence>